<gene>
    <name evidence="1" type="ORF">GQ588_10645</name>
</gene>
<evidence type="ECO:0000313" key="2">
    <source>
        <dbReference type="Proteomes" id="UP000430508"/>
    </source>
</evidence>
<proteinExistence type="predicted"/>
<dbReference type="RefSeq" id="WP_158208408.1">
    <property type="nucleotide sequence ID" value="NZ_CP046996.1"/>
</dbReference>
<dbReference type="Proteomes" id="UP000430508">
    <property type="component" value="Chromosome"/>
</dbReference>
<accession>A0A857DLP4</accession>
<dbReference type="Gene3D" id="3.10.590.10">
    <property type="entry name" value="ph1033 like domains"/>
    <property type="match status" value="1"/>
</dbReference>
<dbReference type="AlphaFoldDB" id="A0A857DLP4"/>
<dbReference type="EMBL" id="CP046996">
    <property type="protein sequence ID" value="QHA01056.1"/>
    <property type="molecule type" value="Genomic_DNA"/>
</dbReference>
<reference evidence="1 2" key="1">
    <citation type="submission" date="2019-12" db="EMBL/GenBank/DDBJ databases">
        <title>Sequence classification of anaerobic respiratory reductive dehalogenases: First we see many, then we see few.</title>
        <authorList>
            <person name="Molenda O."/>
            <person name="Puentes Jacome L.A."/>
            <person name="Cao X."/>
            <person name="Nesbo C.L."/>
            <person name="Tang S."/>
            <person name="Morson N."/>
            <person name="Patron J."/>
            <person name="Lomheim L."/>
            <person name="Wishart D.S."/>
            <person name="Edwards E.A."/>
        </authorList>
    </citation>
    <scope>NUCLEOTIDE SEQUENCE [LARGE SCALE GENOMIC DNA]</scope>
    <source>
        <strain evidence="1 2">12DCA</strain>
    </source>
</reference>
<name>A0A857DLP4_9FIRM</name>
<evidence type="ECO:0008006" key="3">
    <source>
        <dbReference type="Google" id="ProtNLM"/>
    </source>
</evidence>
<protein>
    <recommendedName>
        <fullName evidence="3">ASCH domain-containing protein</fullName>
    </recommendedName>
</protein>
<organism evidence="1 2">
    <name type="scientific">Dehalobacter restrictus</name>
    <dbReference type="NCBI Taxonomy" id="55583"/>
    <lineage>
        <taxon>Bacteria</taxon>
        <taxon>Bacillati</taxon>
        <taxon>Bacillota</taxon>
        <taxon>Clostridia</taxon>
        <taxon>Eubacteriales</taxon>
        <taxon>Desulfitobacteriaceae</taxon>
        <taxon>Dehalobacter</taxon>
    </lineage>
</organism>
<evidence type="ECO:0000313" key="1">
    <source>
        <dbReference type="EMBL" id="QHA01056.1"/>
    </source>
</evidence>
<sequence>MIMRVASIDDKQYELCLEYGLWGDEKSSIKRWNSGDLLLFKVNNEVKSIVRITGSCFEDDLLIWDNGYYRYRIPFQMIKEFDKEKRKLLSEEFKEKMITEYGKKYGWVILNKQPIKSEIAEYIFNY</sequence>